<dbReference type="Gene3D" id="1.10.287.110">
    <property type="entry name" value="DnaJ domain"/>
    <property type="match status" value="1"/>
</dbReference>
<dbReference type="InterPro" id="IPR001623">
    <property type="entry name" value="DnaJ_domain"/>
</dbReference>
<reference evidence="3" key="1">
    <citation type="submission" date="2021-01" db="EMBL/GenBank/DDBJ databases">
        <authorList>
            <person name="Corre E."/>
            <person name="Pelletier E."/>
            <person name="Niang G."/>
            <person name="Scheremetjew M."/>
            <person name="Finn R."/>
            <person name="Kale V."/>
            <person name="Holt S."/>
            <person name="Cochrane G."/>
            <person name="Meng A."/>
            <person name="Brown T."/>
            <person name="Cohen L."/>
        </authorList>
    </citation>
    <scope>NUCLEOTIDE SEQUENCE</scope>
    <source>
        <strain evidence="3">CCMP147</strain>
    </source>
</reference>
<accession>A0A6U2FQC2</accession>
<feature type="domain" description="J" evidence="2">
    <location>
        <begin position="91"/>
        <end position="148"/>
    </location>
</feature>
<dbReference type="PROSITE" id="PS50076">
    <property type="entry name" value="DNAJ_2"/>
    <property type="match status" value="1"/>
</dbReference>
<proteinExistence type="predicted"/>
<sequence length="148" mass="17426">MPKCRPGRQHWIGGSGKSRHDRQERKSKKREEKRKGKKKRAESDRQERQTMREQRYHSTSAQLDPEQWQELVMVALKCGNFQRLVDLFLDDLMSVSASPEDDNFVKLVTKRYRTLSARYHPDKNSEESDSYKVAFQALNEAHEITKSS</sequence>
<dbReference type="Pfam" id="PF00226">
    <property type="entry name" value="DnaJ"/>
    <property type="match status" value="1"/>
</dbReference>
<dbReference type="EMBL" id="HBED01032792">
    <property type="protein sequence ID" value="CAD8317624.1"/>
    <property type="molecule type" value="Transcribed_RNA"/>
</dbReference>
<feature type="compositionally biased region" description="Basic and acidic residues" evidence="1">
    <location>
        <begin position="21"/>
        <end position="34"/>
    </location>
</feature>
<dbReference type="EMBL" id="HBED01032803">
    <property type="protein sequence ID" value="CAD8317629.1"/>
    <property type="molecule type" value="Transcribed_RNA"/>
</dbReference>
<gene>
    <name evidence="3" type="ORF">TDUB1175_LOCUS16419</name>
    <name evidence="4" type="ORF">TDUB1175_LOCUS16424</name>
</gene>
<organism evidence="3">
    <name type="scientific">Pseudictyota dubia</name>
    <dbReference type="NCBI Taxonomy" id="2749911"/>
    <lineage>
        <taxon>Eukaryota</taxon>
        <taxon>Sar</taxon>
        <taxon>Stramenopiles</taxon>
        <taxon>Ochrophyta</taxon>
        <taxon>Bacillariophyta</taxon>
        <taxon>Mediophyceae</taxon>
        <taxon>Biddulphiophycidae</taxon>
        <taxon>Eupodiscales</taxon>
        <taxon>Odontellaceae</taxon>
        <taxon>Pseudictyota</taxon>
    </lineage>
</organism>
<evidence type="ECO:0000313" key="3">
    <source>
        <dbReference type="EMBL" id="CAD8317624.1"/>
    </source>
</evidence>
<evidence type="ECO:0000259" key="2">
    <source>
        <dbReference type="PROSITE" id="PS50076"/>
    </source>
</evidence>
<feature type="region of interest" description="Disordered" evidence="1">
    <location>
        <begin position="1"/>
        <end position="63"/>
    </location>
</feature>
<evidence type="ECO:0000313" key="4">
    <source>
        <dbReference type="EMBL" id="CAD8317629.1"/>
    </source>
</evidence>
<dbReference type="SUPFAM" id="SSF46565">
    <property type="entry name" value="Chaperone J-domain"/>
    <property type="match status" value="1"/>
</dbReference>
<evidence type="ECO:0000256" key="1">
    <source>
        <dbReference type="SAM" id="MobiDB-lite"/>
    </source>
</evidence>
<name>A0A6U2FQC2_9STRA</name>
<dbReference type="AlphaFoldDB" id="A0A6U2FQC2"/>
<dbReference type="CDD" id="cd06257">
    <property type="entry name" value="DnaJ"/>
    <property type="match status" value="1"/>
</dbReference>
<protein>
    <recommendedName>
        <fullName evidence="2">J domain-containing protein</fullName>
    </recommendedName>
</protein>
<dbReference type="InterPro" id="IPR036869">
    <property type="entry name" value="J_dom_sf"/>
</dbReference>
<feature type="compositionally biased region" description="Basic and acidic residues" evidence="1">
    <location>
        <begin position="41"/>
        <end position="56"/>
    </location>
</feature>